<proteinExistence type="predicted"/>
<evidence type="ECO:0000256" key="1">
    <source>
        <dbReference type="SAM" id="SignalP"/>
    </source>
</evidence>
<reference evidence="3" key="1">
    <citation type="submission" date="2016-11" db="UniProtKB">
        <authorList>
            <consortium name="WormBaseParasite"/>
        </authorList>
    </citation>
    <scope>IDENTIFICATION</scope>
</reference>
<dbReference type="WBParaSite" id="L893_g12414.t1">
    <property type="protein sequence ID" value="L893_g12414.t1"/>
    <property type="gene ID" value="L893_g12414"/>
</dbReference>
<organism evidence="2 3">
    <name type="scientific">Steinernema glaseri</name>
    <dbReference type="NCBI Taxonomy" id="37863"/>
    <lineage>
        <taxon>Eukaryota</taxon>
        <taxon>Metazoa</taxon>
        <taxon>Ecdysozoa</taxon>
        <taxon>Nematoda</taxon>
        <taxon>Chromadorea</taxon>
        <taxon>Rhabditida</taxon>
        <taxon>Tylenchina</taxon>
        <taxon>Panagrolaimomorpha</taxon>
        <taxon>Strongyloidoidea</taxon>
        <taxon>Steinernematidae</taxon>
        <taxon>Steinernema</taxon>
    </lineage>
</organism>
<protein>
    <submittedName>
        <fullName evidence="3">Secreted protein</fullName>
    </submittedName>
</protein>
<accession>A0A1I7Y4J8</accession>
<sequence>MKVLCVAVSLVALVVAQPLKIWPASKYFTYPFQSTEMKPPQPVQQFCSFDTPRQTTGRLINATETTDRGVYLEVLDKLVTRTIDCSLVATLDNDDCTRCCRILFIFLNSQHSFPRLSTLCYVL</sequence>
<name>A0A1I7Y4J8_9BILA</name>
<evidence type="ECO:0000313" key="2">
    <source>
        <dbReference type="Proteomes" id="UP000095287"/>
    </source>
</evidence>
<feature type="chain" id="PRO_5009311800" evidence="1">
    <location>
        <begin position="17"/>
        <end position="123"/>
    </location>
</feature>
<dbReference type="Proteomes" id="UP000095287">
    <property type="component" value="Unplaced"/>
</dbReference>
<keyword evidence="1" id="KW-0732">Signal</keyword>
<keyword evidence="2" id="KW-1185">Reference proteome</keyword>
<evidence type="ECO:0000313" key="3">
    <source>
        <dbReference type="WBParaSite" id="L893_g12414.t1"/>
    </source>
</evidence>
<dbReference type="AlphaFoldDB" id="A0A1I7Y4J8"/>
<feature type="signal peptide" evidence="1">
    <location>
        <begin position="1"/>
        <end position="16"/>
    </location>
</feature>